<gene>
    <name evidence="1" type="ORF">EYF80_006120</name>
</gene>
<dbReference type="EMBL" id="SRLO01000032">
    <property type="protein sequence ID" value="TNN83602.1"/>
    <property type="molecule type" value="Genomic_DNA"/>
</dbReference>
<organism evidence="1 2">
    <name type="scientific">Liparis tanakae</name>
    <name type="common">Tanaka's snailfish</name>
    <dbReference type="NCBI Taxonomy" id="230148"/>
    <lineage>
        <taxon>Eukaryota</taxon>
        <taxon>Metazoa</taxon>
        <taxon>Chordata</taxon>
        <taxon>Craniata</taxon>
        <taxon>Vertebrata</taxon>
        <taxon>Euteleostomi</taxon>
        <taxon>Actinopterygii</taxon>
        <taxon>Neopterygii</taxon>
        <taxon>Teleostei</taxon>
        <taxon>Neoteleostei</taxon>
        <taxon>Acanthomorphata</taxon>
        <taxon>Eupercaria</taxon>
        <taxon>Perciformes</taxon>
        <taxon>Cottioidei</taxon>
        <taxon>Cottales</taxon>
        <taxon>Liparidae</taxon>
        <taxon>Liparis</taxon>
    </lineage>
</organism>
<reference evidence="1 2" key="1">
    <citation type="submission" date="2019-03" db="EMBL/GenBank/DDBJ databases">
        <title>First draft genome of Liparis tanakae, snailfish: a comprehensive survey of snailfish specific genes.</title>
        <authorList>
            <person name="Kim W."/>
            <person name="Song I."/>
            <person name="Jeong J.-H."/>
            <person name="Kim D."/>
            <person name="Kim S."/>
            <person name="Ryu S."/>
            <person name="Song J.Y."/>
            <person name="Lee S.K."/>
        </authorList>
    </citation>
    <scope>NUCLEOTIDE SEQUENCE [LARGE SCALE GENOMIC DNA]</scope>
    <source>
        <tissue evidence="1">Muscle</tissue>
    </source>
</reference>
<sequence>MTEVRGEREELHVEKLAGCQGAPIYSLDLSFAHDPPCSLSHLRLRERGRTCGERRPPSSSVMLSVLPKCLDRKCSSSMVGWKGSWWRRSWDELDD</sequence>
<comment type="caution">
    <text evidence="1">The sequence shown here is derived from an EMBL/GenBank/DDBJ whole genome shotgun (WGS) entry which is preliminary data.</text>
</comment>
<keyword evidence="2" id="KW-1185">Reference proteome</keyword>
<evidence type="ECO:0000313" key="2">
    <source>
        <dbReference type="Proteomes" id="UP000314294"/>
    </source>
</evidence>
<evidence type="ECO:0000313" key="1">
    <source>
        <dbReference type="EMBL" id="TNN83602.1"/>
    </source>
</evidence>
<dbReference type="Proteomes" id="UP000314294">
    <property type="component" value="Unassembled WGS sequence"/>
</dbReference>
<name>A0A4Z2J293_9TELE</name>
<proteinExistence type="predicted"/>
<protein>
    <submittedName>
        <fullName evidence="1">Uncharacterized protein</fullName>
    </submittedName>
</protein>
<dbReference type="AlphaFoldDB" id="A0A4Z2J293"/>
<accession>A0A4Z2J293</accession>